<comment type="caution">
    <text evidence="2">The sequence shown here is derived from an EMBL/GenBank/DDBJ whole genome shotgun (WGS) entry which is preliminary data.</text>
</comment>
<evidence type="ECO:0000259" key="1">
    <source>
        <dbReference type="PROSITE" id="PS50113"/>
    </source>
</evidence>
<reference evidence="2" key="1">
    <citation type="submission" date="2010-07" db="EMBL/GenBank/DDBJ databases">
        <authorList>
            <consortium name="CONSOLIDER consortium CSD2007-00005"/>
            <person name="Guazzaroni M.-E."/>
            <person name="Richter M."/>
            <person name="Garcia-Salamanca A."/>
            <person name="Yarza P."/>
            <person name="Ferrer M."/>
        </authorList>
    </citation>
    <scope>NUCLEOTIDE SEQUENCE</scope>
</reference>
<accession>D9PFS1</accession>
<dbReference type="AlphaFoldDB" id="D9PFS1"/>
<protein>
    <recommendedName>
        <fullName evidence="1">PAC domain-containing protein</fullName>
    </recommendedName>
</protein>
<dbReference type="InterPro" id="IPR000700">
    <property type="entry name" value="PAS-assoc_C"/>
</dbReference>
<feature type="non-terminal residue" evidence="2">
    <location>
        <position position="52"/>
    </location>
</feature>
<dbReference type="InterPro" id="IPR035965">
    <property type="entry name" value="PAS-like_dom_sf"/>
</dbReference>
<dbReference type="PROSITE" id="PS50113">
    <property type="entry name" value="PAC"/>
    <property type="match status" value="1"/>
</dbReference>
<proteinExistence type="predicted"/>
<feature type="domain" description="PAC" evidence="1">
    <location>
        <begin position="1"/>
        <end position="37"/>
    </location>
</feature>
<organism evidence="2">
    <name type="scientific">sediment metagenome</name>
    <dbReference type="NCBI Taxonomy" id="749907"/>
    <lineage>
        <taxon>unclassified sequences</taxon>
        <taxon>metagenomes</taxon>
        <taxon>ecological metagenomes</taxon>
    </lineage>
</organism>
<gene>
    <name evidence="2" type="ORF">LDC_0364</name>
</gene>
<reference evidence="2" key="2">
    <citation type="journal article" date="2011" name="Microb. Ecol.">
        <title>Taxonomic and Functional Metagenomic Profiling of the Microbial Community in the Anoxic Sediment of a Sub-saline Shallow Lake (Laguna de Carrizo, Central Spain).</title>
        <authorList>
            <person name="Ferrer M."/>
            <person name="Guazzaroni M.E."/>
            <person name="Richter M."/>
            <person name="Garcia-Salamanca A."/>
            <person name="Yarza P."/>
            <person name="Suarez-Suarez A."/>
            <person name="Solano J."/>
            <person name="Alcaide M."/>
            <person name="van Dillewijn P."/>
            <person name="Molina-Henares M.A."/>
            <person name="Lopez-Cortes N."/>
            <person name="Al-Ramahi Y."/>
            <person name="Guerrero C."/>
            <person name="Acosta A."/>
            <person name="de Eugenio L.I."/>
            <person name="Martinez V."/>
            <person name="Marques S."/>
            <person name="Rojo F."/>
            <person name="Santero E."/>
            <person name="Genilloud O."/>
            <person name="Perez-Perez J."/>
            <person name="Rossello-Mora R."/>
            <person name="Ramos J.L."/>
        </authorList>
    </citation>
    <scope>NUCLEOTIDE SEQUENCE</scope>
</reference>
<dbReference type="SUPFAM" id="SSF55785">
    <property type="entry name" value="PYP-like sensor domain (PAS domain)"/>
    <property type="match status" value="1"/>
</dbReference>
<evidence type="ECO:0000313" key="2">
    <source>
        <dbReference type="EMBL" id="EFK97595.1"/>
    </source>
</evidence>
<dbReference type="Gene3D" id="3.30.450.20">
    <property type="entry name" value="PAS domain"/>
    <property type="match status" value="1"/>
</dbReference>
<name>D9PFS1_9ZZZZ</name>
<sequence length="52" mass="5671">MESIGGVIRDRAGKVTRVVVVTRDVTERKQVESQLRIAATAFEADVAILVTD</sequence>
<dbReference type="EMBL" id="ADZX01000114">
    <property type="protein sequence ID" value="EFK97595.1"/>
    <property type="molecule type" value="Genomic_DNA"/>
</dbReference>